<gene>
    <name evidence="1" type="ORF">G5C51_29430</name>
</gene>
<dbReference type="EMBL" id="JAAKZV010000176">
    <property type="protein sequence ID" value="NGN68009.1"/>
    <property type="molecule type" value="Genomic_DNA"/>
</dbReference>
<evidence type="ECO:0000313" key="1">
    <source>
        <dbReference type="EMBL" id="NGN68009.1"/>
    </source>
</evidence>
<keyword evidence="2" id="KW-1185">Reference proteome</keyword>
<reference evidence="1 2" key="1">
    <citation type="submission" date="2020-02" db="EMBL/GenBank/DDBJ databases">
        <title>Whole-genome analyses of novel actinobacteria.</title>
        <authorList>
            <person name="Sahin N."/>
        </authorList>
    </citation>
    <scope>NUCLEOTIDE SEQUENCE [LARGE SCALE GENOMIC DNA]</scope>
    <source>
        <strain evidence="1 2">A7024</strain>
    </source>
</reference>
<sequence>MPGWADGRSGRTVTYPDPDAYVLIDGVLLRARIEPAGCPPGTRVRLRSAPAGLEGFGGEGSRTAR</sequence>
<organism evidence="1 2">
    <name type="scientific">Streptomyces coryli</name>
    <dbReference type="NCBI Taxonomy" id="1128680"/>
    <lineage>
        <taxon>Bacteria</taxon>
        <taxon>Bacillati</taxon>
        <taxon>Actinomycetota</taxon>
        <taxon>Actinomycetes</taxon>
        <taxon>Kitasatosporales</taxon>
        <taxon>Streptomycetaceae</taxon>
        <taxon>Streptomyces</taxon>
    </lineage>
</organism>
<protein>
    <submittedName>
        <fullName evidence="1">Uncharacterized protein</fullName>
    </submittedName>
</protein>
<dbReference type="Proteomes" id="UP000481583">
    <property type="component" value="Unassembled WGS sequence"/>
</dbReference>
<accession>A0A6G4U6Z4</accession>
<name>A0A6G4U6Z4_9ACTN</name>
<evidence type="ECO:0000313" key="2">
    <source>
        <dbReference type="Proteomes" id="UP000481583"/>
    </source>
</evidence>
<comment type="caution">
    <text evidence="1">The sequence shown here is derived from an EMBL/GenBank/DDBJ whole genome shotgun (WGS) entry which is preliminary data.</text>
</comment>
<proteinExistence type="predicted"/>
<dbReference type="AlphaFoldDB" id="A0A6G4U6Z4"/>